<dbReference type="VEuPathDB" id="CryptoDB:Vbra_6507"/>
<evidence type="ECO:0000256" key="3">
    <source>
        <dbReference type="ARBA" id="ARBA00023004"/>
    </source>
</evidence>
<dbReference type="PhylomeDB" id="A0A0G4H1X2"/>
<keyword evidence="6" id="KW-1185">Reference proteome</keyword>
<evidence type="ECO:0000313" key="5">
    <source>
        <dbReference type="EMBL" id="CEM37504.1"/>
    </source>
</evidence>
<evidence type="ECO:0000256" key="2">
    <source>
        <dbReference type="ARBA" id="ARBA00023002"/>
    </source>
</evidence>
<keyword evidence="1" id="KW-0479">Metal-binding</keyword>
<accession>A0A0G4H1X2</accession>
<dbReference type="Proteomes" id="UP000041254">
    <property type="component" value="Unassembled WGS sequence"/>
</dbReference>
<sequence>MKTCATLGQAAGTAAAYCALSDVKPSTLANDAKAVWSIQQQLLRDDQYIIGVYNEDPRDVARKAEVTASSEWIEGKYNGSAAQILSGQTRAVFGKGGVHDSQQIDGINRWVSKKVPAWIALDWSESIKDISLVELVFDTGMHRTLMLSQIARNLQKMVWGRPQPETVKNYDIQVRLDGSDTWQNVATIEGNYLRKRVHNVADAVRKVDKAGKGVAPLRVYVRATNGVEQARICEVRVYGNDGLEKFPQPPEGLNINAERLVLLSGHARAL</sequence>
<dbReference type="EMBL" id="CDMY01000942">
    <property type="protein sequence ID" value="CEM37504.1"/>
    <property type="molecule type" value="Genomic_DNA"/>
</dbReference>
<keyword evidence="2" id="KW-0560">Oxidoreductase</keyword>
<dbReference type="InParanoid" id="A0A0G4H1X2"/>
<proteinExistence type="predicted"/>
<dbReference type="STRING" id="1169540.A0A0G4H1X2"/>
<dbReference type="Gene3D" id="2.60.120.260">
    <property type="entry name" value="Galactose-binding domain-like"/>
    <property type="match status" value="1"/>
</dbReference>
<protein>
    <recommendedName>
        <fullName evidence="7">F5/8 type C domain-containing protein</fullName>
    </recommendedName>
</protein>
<evidence type="ECO:0000256" key="1">
    <source>
        <dbReference type="ARBA" id="ARBA00022723"/>
    </source>
</evidence>
<dbReference type="PANTHER" id="PTHR43498:SF1">
    <property type="entry name" value="COB--COM HETERODISULFIDE REDUCTASE IRON-SULFUR SUBUNIT A"/>
    <property type="match status" value="1"/>
</dbReference>
<reference evidence="5 6" key="1">
    <citation type="submission" date="2014-11" db="EMBL/GenBank/DDBJ databases">
        <authorList>
            <person name="Zhu J."/>
            <person name="Qi W."/>
            <person name="Song R."/>
        </authorList>
    </citation>
    <scope>NUCLEOTIDE SEQUENCE [LARGE SCALE GENOMIC DNA]</scope>
</reference>
<dbReference type="PANTHER" id="PTHR43498">
    <property type="entry name" value="FERREDOXIN:COB-COM HETERODISULFIDE REDUCTASE SUBUNIT A"/>
    <property type="match status" value="1"/>
</dbReference>
<dbReference type="GO" id="GO:0016491">
    <property type="term" value="F:oxidoreductase activity"/>
    <property type="evidence" value="ECO:0007669"/>
    <property type="project" value="UniProtKB-KW"/>
</dbReference>
<dbReference type="GO" id="GO:0046872">
    <property type="term" value="F:metal ion binding"/>
    <property type="evidence" value="ECO:0007669"/>
    <property type="project" value="UniProtKB-KW"/>
</dbReference>
<evidence type="ECO:0008006" key="7">
    <source>
        <dbReference type="Google" id="ProtNLM"/>
    </source>
</evidence>
<dbReference type="InterPro" id="IPR039650">
    <property type="entry name" value="HdrA-like"/>
</dbReference>
<dbReference type="GO" id="GO:0051536">
    <property type="term" value="F:iron-sulfur cluster binding"/>
    <property type="evidence" value="ECO:0007669"/>
    <property type="project" value="UniProtKB-KW"/>
</dbReference>
<dbReference type="AlphaFoldDB" id="A0A0G4H1X2"/>
<gene>
    <name evidence="5" type="ORF">Vbra_6507</name>
</gene>
<keyword evidence="4" id="KW-0411">Iron-sulfur</keyword>
<organism evidence="5 6">
    <name type="scientific">Vitrella brassicaformis (strain CCMP3155)</name>
    <dbReference type="NCBI Taxonomy" id="1169540"/>
    <lineage>
        <taxon>Eukaryota</taxon>
        <taxon>Sar</taxon>
        <taxon>Alveolata</taxon>
        <taxon>Colpodellida</taxon>
        <taxon>Vitrellaceae</taxon>
        <taxon>Vitrella</taxon>
    </lineage>
</organism>
<name>A0A0G4H1X2_VITBC</name>
<evidence type="ECO:0000256" key="4">
    <source>
        <dbReference type="ARBA" id="ARBA00023014"/>
    </source>
</evidence>
<keyword evidence="3" id="KW-0408">Iron</keyword>
<evidence type="ECO:0000313" key="6">
    <source>
        <dbReference type="Proteomes" id="UP000041254"/>
    </source>
</evidence>